<dbReference type="Proteomes" id="UP000229315">
    <property type="component" value="Unassembled WGS sequence"/>
</dbReference>
<dbReference type="GO" id="GO:0005971">
    <property type="term" value="C:ribonucleoside-diphosphate reductase complex"/>
    <property type="evidence" value="ECO:0007669"/>
    <property type="project" value="TreeGrafter"/>
</dbReference>
<evidence type="ECO:0000256" key="8">
    <source>
        <dbReference type="ARBA" id="ARBA00047754"/>
    </source>
</evidence>
<comment type="similarity">
    <text evidence="1 10">Belongs to the ribonucleoside diphosphate reductase large chain family.</text>
</comment>
<proteinExistence type="inferred from homology"/>
<dbReference type="NCBIfam" id="NF005544">
    <property type="entry name" value="PRK07207.1"/>
    <property type="match status" value="1"/>
</dbReference>
<feature type="domain" description="ATP-cone" evidence="12">
    <location>
        <begin position="5"/>
        <end position="100"/>
    </location>
</feature>
<dbReference type="Pfam" id="PF02867">
    <property type="entry name" value="Ribonuc_red_lgC"/>
    <property type="match status" value="1"/>
</dbReference>
<dbReference type="PROSITE" id="PS00089">
    <property type="entry name" value="RIBORED_LARGE"/>
    <property type="match status" value="1"/>
</dbReference>
<dbReference type="InterPro" id="IPR039718">
    <property type="entry name" value="Rrm1"/>
</dbReference>
<dbReference type="PROSITE" id="PS51161">
    <property type="entry name" value="ATP_CONE"/>
    <property type="match status" value="2"/>
</dbReference>
<comment type="catalytic activity">
    <reaction evidence="8 10">
        <text>a 2'-deoxyribonucleoside 5'-diphosphate + [thioredoxin]-disulfide + H2O = a ribonucleoside 5'-diphosphate + [thioredoxin]-dithiol</text>
        <dbReference type="Rhea" id="RHEA:23252"/>
        <dbReference type="Rhea" id="RHEA-COMP:10698"/>
        <dbReference type="Rhea" id="RHEA-COMP:10700"/>
        <dbReference type="ChEBI" id="CHEBI:15377"/>
        <dbReference type="ChEBI" id="CHEBI:29950"/>
        <dbReference type="ChEBI" id="CHEBI:50058"/>
        <dbReference type="ChEBI" id="CHEBI:57930"/>
        <dbReference type="ChEBI" id="CHEBI:73316"/>
        <dbReference type="EC" id="1.17.4.1"/>
    </reaction>
</comment>
<dbReference type="PANTHER" id="PTHR11573:SF6">
    <property type="entry name" value="RIBONUCLEOSIDE-DIPHOSPHATE REDUCTASE LARGE SUBUNIT"/>
    <property type="match status" value="1"/>
</dbReference>
<evidence type="ECO:0000256" key="1">
    <source>
        <dbReference type="ARBA" id="ARBA00010406"/>
    </source>
</evidence>
<dbReference type="InterPro" id="IPR008926">
    <property type="entry name" value="RNR_R1-su_N"/>
</dbReference>
<dbReference type="AlphaFoldDB" id="A0A2H0UF12"/>
<evidence type="ECO:0000313" key="13">
    <source>
        <dbReference type="EMBL" id="PIR84981.1"/>
    </source>
</evidence>
<keyword evidence="2" id="KW-0021">Allosteric enzyme</keyword>
<dbReference type="GO" id="GO:0005524">
    <property type="term" value="F:ATP binding"/>
    <property type="evidence" value="ECO:0007669"/>
    <property type="project" value="UniProtKB-UniRule"/>
</dbReference>
<dbReference type="UniPathway" id="UPA00326"/>
<keyword evidence="4 9" id="KW-0067">ATP-binding</keyword>
<evidence type="ECO:0000256" key="9">
    <source>
        <dbReference type="PROSITE-ProRule" id="PRU00492"/>
    </source>
</evidence>
<feature type="compositionally biased region" description="Polar residues" evidence="11">
    <location>
        <begin position="916"/>
        <end position="934"/>
    </location>
</feature>
<keyword evidence="3 9" id="KW-0547">Nucleotide-binding</keyword>
<evidence type="ECO:0000256" key="5">
    <source>
        <dbReference type="ARBA" id="ARBA00023002"/>
    </source>
</evidence>
<dbReference type="PRINTS" id="PR01183">
    <property type="entry name" value="RIBORDTASEM1"/>
</dbReference>
<evidence type="ECO:0000256" key="10">
    <source>
        <dbReference type="RuleBase" id="RU003410"/>
    </source>
</evidence>
<reference evidence="14" key="1">
    <citation type="submission" date="2017-09" db="EMBL/GenBank/DDBJ databases">
        <title>Depth-based differentiation of microbial function through sediment-hosted aquifers and enrichment of novel symbionts in the deep terrestrial subsurface.</title>
        <authorList>
            <person name="Probst A.J."/>
            <person name="Ladd B."/>
            <person name="Jarett J.K."/>
            <person name="Geller-Mcgrath D.E."/>
            <person name="Sieber C.M.K."/>
            <person name="Emerson J.B."/>
            <person name="Anantharaman K."/>
            <person name="Thomas B.C."/>
            <person name="Malmstrom R."/>
            <person name="Stieglmeier M."/>
            <person name="Klingl A."/>
            <person name="Woyke T."/>
            <person name="Ryan C.M."/>
            <person name="Banfield J.F."/>
        </authorList>
    </citation>
    <scope>NUCLEOTIDE SEQUENCE [LARGE SCALE GENOMIC DNA]</scope>
</reference>
<dbReference type="InterPro" id="IPR013346">
    <property type="entry name" value="NrdE_NrdA_C"/>
</dbReference>
<evidence type="ECO:0000256" key="2">
    <source>
        <dbReference type="ARBA" id="ARBA00022533"/>
    </source>
</evidence>
<gene>
    <name evidence="13" type="ORF">COU15_03190</name>
</gene>
<dbReference type="NCBIfam" id="TIGR02506">
    <property type="entry name" value="NrdE_NrdA"/>
    <property type="match status" value="1"/>
</dbReference>
<dbReference type="Pfam" id="PF00317">
    <property type="entry name" value="Ribonuc_red_lgN"/>
    <property type="match status" value="1"/>
</dbReference>
<evidence type="ECO:0000256" key="3">
    <source>
        <dbReference type="ARBA" id="ARBA00022741"/>
    </source>
</evidence>
<comment type="function">
    <text evidence="7 10">Provides the precursors necessary for DNA synthesis. Catalyzes the biosynthesis of deoxyribonucleotides from the corresponding ribonucleotides.</text>
</comment>
<evidence type="ECO:0000313" key="14">
    <source>
        <dbReference type="Proteomes" id="UP000229315"/>
    </source>
</evidence>
<dbReference type="Gene3D" id="3.20.70.20">
    <property type="match status" value="1"/>
</dbReference>
<dbReference type="SUPFAM" id="SSF48168">
    <property type="entry name" value="R1 subunit of ribonucleotide reductase, N-terminal domain"/>
    <property type="match status" value="1"/>
</dbReference>
<dbReference type="GO" id="GO:0004748">
    <property type="term" value="F:ribonucleoside-diphosphate reductase activity, thioredoxin disulfide as acceptor"/>
    <property type="evidence" value="ECO:0007669"/>
    <property type="project" value="UniProtKB-EC"/>
</dbReference>
<keyword evidence="6 10" id="KW-0215">Deoxyribonucleotide synthesis</keyword>
<evidence type="ECO:0000256" key="11">
    <source>
        <dbReference type="SAM" id="MobiDB-lite"/>
    </source>
</evidence>
<dbReference type="EC" id="1.17.4.1" evidence="10"/>
<dbReference type="InterPro" id="IPR000788">
    <property type="entry name" value="RNR_lg_C"/>
</dbReference>
<sequence>MTLVQKIKKRNGVIADYSEEKIATAVQKAFLDVLGEPHTDDAKAIAEFVTEKVDDLYGNSASVPSVEEIQDLVERGLMERDYFTVAKSYIIYRYEHSKIRAEEQKEVAKKIEERGLLIVKKNGEREIFSIDKIRNVVEASILPENKEAISVDAFLEQVQREVYDGITTADIERTLIMVARSMIERDPAYNQLAAQLLLNTLYTSIFNEDALIVASDDFDSVYRKAFVNNVNLALELKLLDERIAELDLVKLSNALIPERDRLLKYMGVATLTDRYFLKDKKRNKIIETPQIMFMRIAMGLSLNEKENREAWAIRFYEMLSSIRFVPSTPTLFHSGLVRAQLSSCYLNTVEDDLEHIFKVYGDNAQMSKWAGGIGTDWTNIRGTGAVIKKAGITSQGVTPFLKIANDVTVAINRSGRRRGATAVYLETWHYDIDDFLELRKNTGDERRRTHDMNTANWIPDLFMKRVREGGDWTLFSPDEVPDLHDLFGKKFEEAYVRYEQMAENGEINLFRKIKAAGLWKKMLAMLFETGHPWITWKDPSNIRSPQDHVGVVHNSNLCTEITLNNSKDETAVCNLGSVNLSVHIENGALSEERIKETVSVAMRMLDNVIDLNFYPTIEGKNSNMKHRPVGLGVMGFQDALYQLDIDFASERCVAFADESMEMVSYYAILTSSELAKERGAYESFKGSKWDRGLLPIDTIALLEEERGEAIEVSRDAKLNWDVVRESIKQYGMRNSNCLAIAPTASISNIAGTVPSVEPVYKNIFVEANISGDFTVVNPYLVQELKALNLWNEAMLNELKFRDGSIANIAGIPDTIKNKFKEVFEVDMRWIVRAAAYRGKWIDQSQSLNIFFRGSSGKELSEVYFYAWKMGLKTTYYLRTLAATQVEKSTVSTQQFGSTHQREKKDATTFLVGEQATVASAPTPTEQPSQTNANEEMQRAPIAPTPEIRLHRAPEVACESCQ</sequence>
<dbReference type="InterPro" id="IPR013509">
    <property type="entry name" value="RNR_lsu_N"/>
</dbReference>
<dbReference type="PANTHER" id="PTHR11573">
    <property type="entry name" value="RIBONUCLEOSIDE-DIPHOSPHATE REDUCTASE LARGE CHAIN"/>
    <property type="match status" value="1"/>
</dbReference>
<dbReference type="FunFam" id="3.20.70.20:FF:000009">
    <property type="entry name" value="Ribonucleoside-diphosphate reductase"/>
    <property type="match status" value="1"/>
</dbReference>
<dbReference type="InterPro" id="IPR005144">
    <property type="entry name" value="ATP-cone_dom"/>
</dbReference>
<evidence type="ECO:0000256" key="7">
    <source>
        <dbReference type="ARBA" id="ARBA00024942"/>
    </source>
</evidence>
<keyword evidence="5 10" id="KW-0560">Oxidoreductase</keyword>
<comment type="caution">
    <text evidence="13">The sequence shown here is derived from an EMBL/GenBank/DDBJ whole genome shotgun (WGS) entry which is preliminary data.</text>
</comment>
<evidence type="ECO:0000256" key="6">
    <source>
        <dbReference type="ARBA" id="ARBA00023116"/>
    </source>
</evidence>
<evidence type="ECO:0000256" key="4">
    <source>
        <dbReference type="ARBA" id="ARBA00022840"/>
    </source>
</evidence>
<dbReference type="SUPFAM" id="SSF51998">
    <property type="entry name" value="PFL-like glycyl radical enzymes"/>
    <property type="match status" value="1"/>
</dbReference>
<dbReference type="EMBL" id="PFBH01000020">
    <property type="protein sequence ID" value="PIR84981.1"/>
    <property type="molecule type" value="Genomic_DNA"/>
</dbReference>
<protein>
    <recommendedName>
        <fullName evidence="10">Ribonucleoside-diphosphate reductase</fullName>
        <ecNumber evidence="10">1.17.4.1</ecNumber>
    </recommendedName>
</protein>
<feature type="domain" description="ATP-cone" evidence="12">
    <location>
        <begin position="116"/>
        <end position="207"/>
    </location>
</feature>
<evidence type="ECO:0000259" key="12">
    <source>
        <dbReference type="PROSITE" id="PS51161"/>
    </source>
</evidence>
<accession>A0A2H0UF12</accession>
<dbReference type="CDD" id="cd01679">
    <property type="entry name" value="RNR_I"/>
    <property type="match status" value="1"/>
</dbReference>
<feature type="region of interest" description="Disordered" evidence="11">
    <location>
        <begin position="916"/>
        <end position="936"/>
    </location>
</feature>
<dbReference type="GO" id="GO:0009263">
    <property type="term" value="P:deoxyribonucleotide biosynthetic process"/>
    <property type="evidence" value="ECO:0007669"/>
    <property type="project" value="UniProtKB-KW"/>
</dbReference>
<name>A0A2H0UF12_9BACT</name>
<organism evidence="13 14">
    <name type="scientific">Candidatus Kaiserbacteria bacterium CG10_big_fil_rev_8_21_14_0_10_45_20</name>
    <dbReference type="NCBI Taxonomy" id="1974607"/>
    <lineage>
        <taxon>Bacteria</taxon>
        <taxon>Candidatus Kaiseribacteriota</taxon>
    </lineage>
</organism>
<dbReference type="Pfam" id="PF03477">
    <property type="entry name" value="ATP-cone"/>
    <property type="match status" value="2"/>
</dbReference>